<evidence type="ECO:0000313" key="2">
    <source>
        <dbReference type="EMBL" id="GEL75748.1"/>
    </source>
</evidence>
<dbReference type="EMBL" id="FNAJ01000051">
    <property type="protein sequence ID" value="SDF39312.1"/>
    <property type="molecule type" value="Genomic_DNA"/>
</dbReference>
<evidence type="ECO:0000313" key="4">
    <source>
        <dbReference type="Proteomes" id="UP000198717"/>
    </source>
</evidence>
<dbReference type="GO" id="GO:0015074">
    <property type="term" value="P:DNA integration"/>
    <property type="evidence" value="ECO:0007669"/>
    <property type="project" value="InterPro"/>
</dbReference>
<reference evidence="2 5" key="2">
    <citation type="submission" date="2019-07" db="EMBL/GenBank/DDBJ databases">
        <title>Whole genome shotgun sequence of Myxococcus virescens NBRC 100334.</title>
        <authorList>
            <person name="Hosoyama A."/>
            <person name="Uohara A."/>
            <person name="Ohji S."/>
            <person name="Ichikawa N."/>
        </authorList>
    </citation>
    <scope>NUCLEOTIDE SEQUENCE [LARGE SCALE GENOMIC DNA]</scope>
    <source>
        <strain evidence="2 5">NBRC 100334</strain>
    </source>
</reference>
<dbReference type="EMBL" id="BJVY01000149">
    <property type="protein sequence ID" value="GEL75748.1"/>
    <property type="molecule type" value="Genomic_DNA"/>
</dbReference>
<evidence type="ECO:0000313" key="5">
    <source>
        <dbReference type="Proteomes" id="UP000321224"/>
    </source>
</evidence>
<keyword evidence="4" id="KW-1185">Reference proteome</keyword>
<dbReference type="InterPro" id="IPR048020">
    <property type="entry name" value="Transpos_IS3"/>
</dbReference>
<comment type="caution">
    <text evidence="2">The sequence shown here is derived from an EMBL/GenBank/DDBJ whole genome shotgun (WGS) entry which is preliminary data.</text>
</comment>
<gene>
    <name evidence="2" type="ORF">MVI01_75320</name>
    <name evidence="3" type="ORF">SAMN04488504_1511</name>
</gene>
<dbReference type="Gene3D" id="3.30.420.10">
    <property type="entry name" value="Ribonuclease H-like superfamily/Ribonuclease H"/>
    <property type="match status" value="1"/>
</dbReference>
<dbReference type="NCBIfam" id="NF033516">
    <property type="entry name" value="transpos_IS3"/>
    <property type="match status" value="1"/>
</dbReference>
<reference evidence="3 4" key="1">
    <citation type="submission" date="2016-10" db="EMBL/GenBank/DDBJ databases">
        <authorList>
            <person name="Varghese N."/>
            <person name="Submissions S."/>
        </authorList>
    </citation>
    <scope>NUCLEOTIDE SEQUENCE [LARGE SCALE GENOMIC DNA]</scope>
    <source>
        <strain evidence="3 4">DSM 2260</strain>
    </source>
</reference>
<dbReference type="Pfam" id="PF13276">
    <property type="entry name" value="HTH_21"/>
    <property type="match status" value="1"/>
</dbReference>
<sequence>MKAVAEALDVSRSNLVLRVQDGTTEVPRRRGPYRKRTDESLLARIRAVTDERASYGYRRVTALVNRQLLSEGQPRVNPKRVYRVMKAAGLLLARHTGKPTRTHEGTVATLKSNLRWCSDAFEIRCWNGERIQVAFSLDCCDREAMRFVATTGGLTGELVRDLMAETLEYRFGAGCRRASNPIEWLTDNGPAYTAHETREFGSSLGLLIRTTPAYSPESNGMAESFVKSFKRDYVYLARLDSAEAVLQQLPAWFHDYNTVHPHKALKMRSPREFRLAASPL</sequence>
<evidence type="ECO:0000313" key="3">
    <source>
        <dbReference type="EMBL" id="SDF39312.1"/>
    </source>
</evidence>
<evidence type="ECO:0000259" key="1">
    <source>
        <dbReference type="PROSITE" id="PS50994"/>
    </source>
</evidence>
<dbReference type="InterPro" id="IPR012337">
    <property type="entry name" value="RNaseH-like_sf"/>
</dbReference>
<dbReference type="InterPro" id="IPR025948">
    <property type="entry name" value="HTH-like_dom"/>
</dbReference>
<proteinExistence type="predicted"/>
<name>A0A511HQ85_9BACT</name>
<dbReference type="PANTHER" id="PTHR47515:SF1">
    <property type="entry name" value="BLR2054 PROTEIN"/>
    <property type="match status" value="1"/>
</dbReference>
<dbReference type="SUPFAM" id="SSF53098">
    <property type="entry name" value="Ribonuclease H-like"/>
    <property type="match status" value="1"/>
</dbReference>
<dbReference type="Pfam" id="PF13683">
    <property type="entry name" value="rve_3"/>
    <property type="match status" value="1"/>
</dbReference>
<dbReference type="InterPro" id="IPR036397">
    <property type="entry name" value="RNaseH_sf"/>
</dbReference>
<dbReference type="PANTHER" id="PTHR47515">
    <property type="entry name" value="LOW CALCIUM RESPONSE LOCUS PROTEIN T"/>
    <property type="match status" value="1"/>
</dbReference>
<dbReference type="GO" id="GO:0003676">
    <property type="term" value="F:nucleic acid binding"/>
    <property type="evidence" value="ECO:0007669"/>
    <property type="project" value="InterPro"/>
</dbReference>
<protein>
    <submittedName>
        <fullName evidence="2">Integrase</fullName>
    </submittedName>
    <submittedName>
        <fullName evidence="3">Transposase InsO and inactivated derivatives</fullName>
    </submittedName>
</protein>
<dbReference type="AlphaFoldDB" id="A0A511HQ85"/>
<dbReference type="Proteomes" id="UP000198717">
    <property type="component" value="Unassembled WGS sequence"/>
</dbReference>
<dbReference type="Proteomes" id="UP000321224">
    <property type="component" value="Unassembled WGS sequence"/>
</dbReference>
<accession>A0A511HQ85</accession>
<organism evidence="2 5">
    <name type="scientific">Myxococcus virescens</name>
    <dbReference type="NCBI Taxonomy" id="83456"/>
    <lineage>
        <taxon>Bacteria</taxon>
        <taxon>Pseudomonadati</taxon>
        <taxon>Myxococcota</taxon>
        <taxon>Myxococcia</taxon>
        <taxon>Myxococcales</taxon>
        <taxon>Cystobacterineae</taxon>
        <taxon>Myxococcaceae</taxon>
        <taxon>Myxococcus</taxon>
    </lineage>
</organism>
<dbReference type="PROSITE" id="PS50994">
    <property type="entry name" value="INTEGRASE"/>
    <property type="match status" value="1"/>
</dbReference>
<dbReference type="InterPro" id="IPR001584">
    <property type="entry name" value="Integrase_cat-core"/>
</dbReference>
<feature type="domain" description="Integrase catalytic" evidence="1">
    <location>
        <begin position="107"/>
        <end position="278"/>
    </location>
</feature>